<evidence type="ECO:0000259" key="12">
    <source>
        <dbReference type="Pfam" id="PF14841"/>
    </source>
</evidence>
<evidence type="ECO:0000256" key="2">
    <source>
        <dbReference type="ARBA" id="ARBA00004413"/>
    </source>
</evidence>
<evidence type="ECO:0000259" key="11">
    <source>
        <dbReference type="Pfam" id="PF01706"/>
    </source>
</evidence>
<evidence type="ECO:0000313" key="15">
    <source>
        <dbReference type="Proteomes" id="UP000553706"/>
    </source>
</evidence>
<feature type="domain" description="Flagellar motor switch protein FliG middle" evidence="12">
    <location>
        <begin position="126"/>
        <end position="198"/>
    </location>
</feature>
<feature type="domain" description="Flagellar motor switch protein FliG C-terminal" evidence="11">
    <location>
        <begin position="230"/>
        <end position="336"/>
    </location>
</feature>
<proteinExistence type="inferred from homology"/>
<evidence type="ECO:0000256" key="10">
    <source>
        <dbReference type="ARBA" id="ARBA00025598"/>
    </source>
</evidence>
<dbReference type="GO" id="GO:0005886">
    <property type="term" value="C:plasma membrane"/>
    <property type="evidence" value="ECO:0007669"/>
    <property type="project" value="UniProtKB-SubCell"/>
</dbReference>
<dbReference type="Pfam" id="PF01706">
    <property type="entry name" value="FliG_C"/>
    <property type="match status" value="1"/>
</dbReference>
<dbReference type="SUPFAM" id="SSF48029">
    <property type="entry name" value="FliG"/>
    <property type="match status" value="2"/>
</dbReference>
<dbReference type="Pfam" id="PF14842">
    <property type="entry name" value="FliG_N"/>
    <property type="match status" value="1"/>
</dbReference>
<dbReference type="Pfam" id="PF14841">
    <property type="entry name" value="FliG_M"/>
    <property type="match status" value="1"/>
</dbReference>
<evidence type="ECO:0000256" key="4">
    <source>
        <dbReference type="ARBA" id="ARBA00021870"/>
    </source>
</evidence>
<keyword evidence="8" id="KW-0472">Membrane</keyword>
<dbReference type="Gene3D" id="1.10.220.30">
    <property type="match status" value="3"/>
</dbReference>
<evidence type="ECO:0000256" key="7">
    <source>
        <dbReference type="ARBA" id="ARBA00022779"/>
    </source>
</evidence>
<comment type="similarity">
    <text evidence="3">Belongs to the FliG family.</text>
</comment>
<keyword evidence="7" id="KW-0283">Flagellar rotation</keyword>
<evidence type="ECO:0000256" key="9">
    <source>
        <dbReference type="ARBA" id="ARBA00023143"/>
    </source>
</evidence>
<keyword evidence="9" id="KW-0975">Bacterial flagellum</keyword>
<dbReference type="GO" id="GO:0071973">
    <property type="term" value="P:bacterial-type flagellum-dependent cell motility"/>
    <property type="evidence" value="ECO:0007669"/>
    <property type="project" value="InterPro"/>
</dbReference>
<evidence type="ECO:0000256" key="5">
    <source>
        <dbReference type="ARBA" id="ARBA00022475"/>
    </source>
</evidence>
<protein>
    <recommendedName>
        <fullName evidence="4">Flagellar motor switch protein FliG</fullName>
    </recommendedName>
</protein>
<dbReference type="InterPro" id="IPR011002">
    <property type="entry name" value="FliG_a-hlx"/>
</dbReference>
<feature type="domain" description="Flagellar motor switch protein FliG N-terminal" evidence="13">
    <location>
        <begin position="15"/>
        <end position="116"/>
    </location>
</feature>
<evidence type="ECO:0000256" key="1">
    <source>
        <dbReference type="ARBA" id="ARBA00004117"/>
    </source>
</evidence>
<evidence type="ECO:0000259" key="13">
    <source>
        <dbReference type="Pfam" id="PF14842"/>
    </source>
</evidence>
<evidence type="ECO:0000313" key="14">
    <source>
        <dbReference type="EMBL" id="MBB5373744.1"/>
    </source>
</evidence>
<dbReference type="InterPro" id="IPR032779">
    <property type="entry name" value="FliG_M"/>
</dbReference>
<dbReference type="PANTHER" id="PTHR30534">
    <property type="entry name" value="FLAGELLAR MOTOR SWITCH PROTEIN FLIG"/>
    <property type="match status" value="1"/>
</dbReference>
<dbReference type="AlphaFoldDB" id="A0A840VDG3"/>
<dbReference type="GO" id="GO:0006935">
    <property type="term" value="P:chemotaxis"/>
    <property type="evidence" value="ECO:0007669"/>
    <property type="project" value="UniProtKB-KW"/>
</dbReference>
<keyword evidence="14" id="KW-0969">Cilium</keyword>
<sequence>MSETQKQLPAPGTGQLSGPERAAMVLRELGEETAAAVLREMDEATVNRVSAAMTALKIVPPQVREDVMLSFASDLGLTGIGGDSIKFLNRVLVSALGETQAKEILDRLTRVERRSAFQLPPNTDARTLAMQMANERPQTIALLLAHIPHELGANMLTFLPETLATEALYRFSTLDVVSPNVVTELRDMLEEMTSATGTTVRRVTNLGGAKQAADILNHFQTGMSDTVLSAIDTRDAKTAEKIRENLFTFIDLGKLTDRSLQILLREVPGEKLAPALRLVDETLRNRFFQNLSARQVEILKEELRSGPPIRRADALVAQSDIVDVALKLSGEGRITISATEEMV</sequence>
<comment type="caution">
    <text evidence="14">The sequence shown here is derived from an EMBL/GenBank/DDBJ whole genome shotgun (WGS) entry which is preliminary data.</text>
</comment>
<reference evidence="14 15" key="1">
    <citation type="submission" date="2020-08" db="EMBL/GenBank/DDBJ databases">
        <title>Genomic Encyclopedia of Type Strains, Phase IV (KMG-IV): sequencing the most valuable type-strain genomes for metagenomic binning, comparative biology and taxonomic classification.</title>
        <authorList>
            <person name="Goeker M."/>
        </authorList>
    </citation>
    <scope>NUCLEOTIDE SEQUENCE [LARGE SCALE GENOMIC DNA]</scope>
    <source>
        <strain evidence="14 15">DSM 27026</strain>
    </source>
</reference>
<dbReference type="GO" id="GO:0003774">
    <property type="term" value="F:cytoskeletal motor activity"/>
    <property type="evidence" value="ECO:0007669"/>
    <property type="project" value="InterPro"/>
</dbReference>
<keyword evidence="5" id="KW-1003">Cell membrane</keyword>
<dbReference type="EMBL" id="JACHFJ010000009">
    <property type="protein sequence ID" value="MBB5373744.1"/>
    <property type="molecule type" value="Genomic_DNA"/>
</dbReference>
<gene>
    <name evidence="14" type="ORF">HNP71_002009</name>
</gene>
<dbReference type="Proteomes" id="UP000553706">
    <property type="component" value="Unassembled WGS sequence"/>
</dbReference>
<dbReference type="InterPro" id="IPR000090">
    <property type="entry name" value="Flg_Motor_Flig"/>
</dbReference>
<keyword evidence="6" id="KW-0145">Chemotaxis</keyword>
<keyword evidence="15" id="KW-1185">Reference proteome</keyword>
<comment type="function">
    <text evidence="10">FliG is one of three proteins (FliG, FliN, FliM) that forms the rotor-mounted switch complex (C ring), located at the base of the basal body. This complex interacts with the CheY and CheZ chemotaxis proteins, in addition to contacting components of the motor that determine the direction of flagellar rotation.</text>
</comment>
<dbReference type="RefSeq" id="WP_183266764.1">
    <property type="nucleotide sequence ID" value="NZ_JACHFJ010000009.1"/>
</dbReference>
<evidence type="ECO:0000256" key="8">
    <source>
        <dbReference type="ARBA" id="ARBA00023136"/>
    </source>
</evidence>
<keyword evidence="14" id="KW-0966">Cell projection</keyword>
<organism evidence="14 15">
    <name type="scientific">Acidocella aromatica</name>
    <dbReference type="NCBI Taxonomy" id="1303579"/>
    <lineage>
        <taxon>Bacteria</taxon>
        <taxon>Pseudomonadati</taxon>
        <taxon>Pseudomonadota</taxon>
        <taxon>Alphaproteobacteria</taxon>
        <taxon>Acetobacterales</taxon>
        <taxon>Acidocellaceae</taxon>
        <taxon>Acidocella</taxon>
    </lineage>
</organism>
<dbReference type="InterPro" id="IPR023087">
    <property type="entry name" value="Flg_Motor_Flig_C"/>
</dbReference>
<dbReference type="PANTHER" id="PTHR30534:SF0">
    <property type="entry name" value="FLAGELLAR MOTOR SWITCH PROTEIN FLIG"/>
    <property type="match status" value="1"/>
</dbReference>
<accession>A0A840VDG3</accession>
<name>A0A840VDG3_9PROT</name>
<dbReference type="GO" id="GO:0009425">
    <property type="term" value="C:bacterial-type flagellum basal body"/>
    <property type="evidence" value="ECO:0007669"/>
    <property type="project" value="UniProtKB-SubCell"/>
</dbReference>
<keyword evidence="14" id="KW-0282">Flagellum</keyword>
<comment type="subcellular location">
    <subcellularLocation>
        <location evidence="1">Bacterial flagellum basal body</location>
    </subcellularLocation>
    <subcellularLocation>
        <location evidence="2">Cell membrane</location>
        <topology evidence="2">Peripheral membrane protein</topology>
        <orientation evidence="2">Cytoplasmic side</orientation>
    </subcellularLocation>
</comment>
<dbReference type="PRINTS" id="PR00954">
    <property type="entry name" value="FLGMOTORFLIG"/>
</dbReference>
<evidence type="ECO:0000256" key="6">
    <source>
        <dbReference type="ARBA" id="ARBA00022500"/>
    </source>
</evidence>
<evidence type="ECO:0000256" key="3">
    <source>
        <dbReference type="ARBA" id="ARBA00010299"/>
    </source>
</evidence>
<dbReference type="InterPro" id="IPR028263">
    <property type="entry name" value="FliG_N"/>
</dbReference>